<evidence type="ECO:0000313" key="4">
    <source>
        <dbReference type="Proteomes" id="UP001236369"/>
    </source>
</evidence>
<dbReference type="RefSeq" id="WP_238247429.1">
    <property type="nucleotide sequence ID" value="NZ_BPQX01000010.1"/>
</dbReference>
<gene>
    <name evidence="3" type="ORF">QO016_000782</name>
</gene>
<dbReference type="EMBL" id="JAUSVV010000001">
    <property type="protein sequence ID" value="MDQ0441305.1"/>
    <property type="molecule type" value="Genomic_DNA"/>
</dbReference>
<reference evidence="3 4" key="1">
    <citation type="submission" date="2023-07" db="EMBL/GenBank/DDBJ databases">
        <title>Genomic Encyclopedia of Type Strains, Phase IV (KMG-IV): sequencing the most valuable type-strain genomes for metagenomic binning, comparative biology and taxonomic classification.</title>
        <authorList>
            <person name="Goeker M."/>
        </authorList>
    </citation>
    <scope>NUCLEOTIDE SEQUENCE [LARGE SCALE GENOMIC DNA]</scope>
    <source>
        <strain evidence="3 4">DSM 19562</strain>
    </source>
</reference>
<accession>A0ABU0HG67</accession>
<evidence type="ECO:0000313" key="3">
    <source>
        <dbReference type="EMBL" id="MDQ0441305.1"/>
    </source>
</evidence>
<feature type="transmembrane region" description="Helical" evidence="2">
    <location>
        <begin position="42"/>
        <end position="62"/>
    </location>
</feature>
<keyword evidence="2" id="KW-0812">Transmembrane</keyword>
<sequence>MTTQSLATPAVRMPRGTSVTAEPRTPKAADGSGHLNGRLDSLTALALAAVAAVVVTALVRVAV</sequence>
<proteinExistence type="predicted"/>
<keyword evidence="4" id="KW-1185">Reference proteome</keyword>
<comment type="caution">
    <text evidence="3">The sequence shown here is derived from an EMBL/GenBank/DDBJ whole genome shotgun (WGS) entry which is preliminary data.</text>
</comment>
<organism evidence="3 4">
    <name type="scientific">Methylobacterium persicinum</name>
    <dbReference type="NCBI Taxonomy" id="374426"/>
    <lineage>
        <taxon>Bacteria</taxon>
        <taxon>Pseudomonadati</taxon>
        <taxon>Pseudomonadota</taxon>
        <taxon>Alphaproteobacteria</taxon>
        <taxon>Hyphomicrobiales</taxon>
        <taxon>Methylobacteriaceae</taxon>
        <taxon>Methylobacterium</taxon>
    </lineage>
</organism>
<keyword evidence="2" id="KW-1133">Transmembrane helix</keyword>
<evidence type="ECO:0000256" key="2">
    <source>
        <dbReference type="SAM" id="Phobius"/>
    </source>
</evidence>
<evidence type="ECO:0000256" key="1">
    <source>
        <dbReference type="SAM" id="MobiDB-lite"/>
    </source>
</evidence>
<name>A0ABU0HG67_9HYPH</name>
<feature type="region of interest" description="Disordered" evidence="1">
    <location>
        <begin position="1"/>
        <end position="33"/>
    </location>
</feature>
<dbReference type="Proteomes" id="UP001236369">
    <property type="component" value="Unassembled WGS sequence"/>
</dbReference>
<protein>
    <submittedName>
        <fullName evidence="3">Uncharacterized protein</fullName>
    </submittedName>
</protein>
<keyword evidence="2" id="KW-0472">Membrane</keyword>